<dbReference type="CDD" id="cd02961">
    <property type="entry name" value="PDI_a_family"/>
    <property type="match status" value="1"/>
</dbReference>
<dbReference type="GO" id="GO:0003756">
    <property type="term" value="F:protein disulfide isomerase activity"/>
    <property type="evidence" value="ECO:0007669"/>
    <property type="project" value="TreeGrafter"/>
</dbReference>
<dbReference type="Pfam" id="PF00085">
    <property type="entry name" value="Thioredoxin"/>
    <property type="match status" value="1"/>
</dbReference>
<evidence type="ECO:0000256" key="2">
    <source>
        <dbReference type="ARBA" id="ARBA00022729"/>
    </source>
</evidence>
<dbReference type="GO" id="GO:0006457">
    <property type="term" value="P:protein folding"/>
    <property type="evidence" value="ECO:0007669"/>
    <property type="project" value="TreeGrafter"/>
</dbReference>
<feature type="domain" description="Thioredoxin" evidence="3">
    <location>
        <begin position="1"/>
        <end position="116"/>
    </location>
</feature>
<accession>A0A6C0EI58</accession>
<sequence length="116" mass="14053">MDYKEKYLKYKKKYNQLKKNDFLLIGGFMNKNTLYLFKADWCHHCKNFKSTWEKLQDDMKNKVNFVSFDADKDKKQITNFNIQGFPTLVLKQKNKAIEYVGERDLNSLKEFIDKYN</sequence>
<dbReference type="InterPro" id="IPR036249">
    <property type="entry name" value="Thioredoxin-like_sf"/>
</dbReference>
<dbReference type="Gene3D" id="3.40.30.10">
    <property type="entry name" value="Glutaredoxin"/>
    <property type="match status" value="1"/>
</dbReference>
<protein>
    <recommendedName>
        <fullName evidence="3">Thioredoxin domain-containing protein</fullName>
    </recommendedName>
</protein>
<organism evidence="4">
    <name type="scientific">viral metagenome</name>
    <dbReference type="NCBI Taxonomy" id="1070528"/>
    <lineage>
        <taxon>unclassified sequences</taxon>
        <taxon>metagenomes</taxon>
        <taxon>organismal metagenomes</taxon>
    </lineage>
</organism>
<reference evidence="4" key="1">
    <citation type="journal article" date="2020" name="Nature">
        <title>Giant virus diversity and host interactions through global metagenomics.</title>
        <authorList>
            <person name="Schulz F."/>
            <person name="Roux S."/>
            <person name="Paez-Espino D."/>
            <person name="Jungbluth S."/>
            <person name="Walsh D.A."/>
            <person name="Denef V.J."/>
            <person name="McMahon K.D."/>
            <person name="Konstantinidis K.T."/>
            <person name="Eloe-Fadrosh E.A."/>
            <person name="Kyrpides N.C."/>
            <person name="Woyke T."/>
        </authorList>
    </citation>
    <scope>NUCLEOTIDE SEQUENCE</scope>
    <source>
        <strain evidence="4">GVMAG-M-3300023179-2</strain>
    </source>
</reference>
<keyword evidence="2" id="KW-0732">Signal</keyword>
<evidence type="ECO:0000313" key="4">
    <source>
        <dbReference type="EMBL" id="QHT27015.1"/>
    </source>
</evidence>
<evidence type="ECO:0000256" key="1">
    <source>
        <dbReference type="ARBA" id="ARBA00006347"/>
    </source>
</evidence>
<dbReference type="AlphaFoldDB" id="A0A6C0EI58"/>
<comment type="similarity">
    <text evidence="1">Belongs to the protein disulfide isomerase family.</text>
</comment>
<dbReference type="SUPFAM" id="SSF52833">
    <property type="entry name" value="Thioredoxin-like"/>
    <property type="match status" value="1"/>
</dbReference>
<evidence type="ECO:0000259" key="3">
    <source>
        <dbReference type="PROSITE" id="PS51352"/>
    </source>
</evidence>
<dbReference type="EMBL" id="MN739807">
    <property type="protein sequence ID" value="QHT27015.1"/>
    <property type="molecule type" value="Genomic_DNA"/>
</dbReference>
<name>A0A6C0EI58_9ZZZZ</name>
<dbReference type="PROSITE" id="PS51352">
    <property type="entry name" value="THIOREDOXIN_2"/>
    <property type="match status" value="1"/>
</dbReference>
<dbReference type="InterPro" id="IPR013766">
    <property type="entry name" value="Thioredoxin_domain"/>
</dbReference>
<dbReference type="GO" id="GO:0005783">
    <property type="term" value="C:endoplasmic reticulum"/>
    <property type="evidence" value="ECO:0007669"/>
    <property type="project" value="TreeGrafter"/>
</dbReference>
<dbReference type="PANTHER" id="PTHR45672">
    <property type="entry name" value="PROTEIN DISULFIDE-ISOMERASE C17H9.14C-RELATED"/>
    <property type="match status" value="1"/>
</dbReference>
<dbReference type="InterPro" id="IPR051063">
    <property type="entry name" value="PDI"/>
</dbReference>
<dbReference type="PANTHER" id="PTHR45672:SF3">
    <property type="entry name" value="THIOREDOXIN DOMAIN-CONTAINING PROTEIN 5"/>
    <property type="match status" value="1"/>
</dbReference>
<proteinExistence type="inferred from homology"/>